<dbReference type="InterPro" id="IPR057326">
    <property type="entry name" value="KR_dom"/>
</dbReference>
<sequence length="249" mass="25852">MADAANGKAAIVTGASRGIGRAIALRLARDGYAVVVNYASRASDADAVVAEIAAAGGRAVAIQADVAQAGDAGRLFDEAQQAFGQIDVVINNAGVIQPGTTMLADTDDALYERIFSINTRGTFHMLRLAATRLRHGGRIVNFSTSAIALAMPGYAVYAGAKAAIETFTNIFAKEMRGKRISVMCVAPGPTATELLLDGKPAELVERLANAAPLERLGTPEDIANTVAFLVGPEGEWVNGQTLRVNGGIV</sequence>
<evidence type="ECO:0000256" key="1">
    <source>
        <dbReference type="ARBA" id="ARBA00006484"/>
    </source>
</evidence>
<comment type="similarity">
    <text evidence="1">Belongs to the short-chain dehydrogenases/reductases (SDR) family.</text>
</comment>
<dbReference type="Proteomes" id="UP001595665">
    <property type="component" value="Unassembled WGS sequence"/>
</dbReference>
<dbReference type="PANTHER" id="PTHR48107:SF7">
    <property type="entry name" value="RE15974P"/>
    <property type="match status" value="1"/>
</dbReference>
<dbReference type="EMBL" id="JBHRVV010000001">
    <property type="protein sequence ID" value="MFC3460261.1"/>
    <property type="molecule type" value="Genomic_DNA"/>
</dbReference>
<dbReference type="InterPro" id="IPR036291">
    <property type="entry name" value="NAD(P)-bd_dom_sf"/>
</dbReference>
<accession>A0ABV7PRV3</accession>
<dbReference type="PRINTS" id="PR00080">
    <property type="entry name" value="SDRFAMILY"/>
</dbReference>
<name>A0ABV7PRV3_9BURK</name>
<dbReference type="SMART" id="SM00822">
    <property type="entry name" value="PKS_KR"/>
    <property type="match status" value="1"/>
</dbReference>
<proteinExistence type="inferred from homology"/>
<dbReference type="SUPFAM" id="SSF51735">
    <property type="entry name" value="NAD(P)-binding Rossmann-fold domains"/>
    <property type="match status" value="1"/>
</dbReference>
<protein>
    <submittedName>
        <fullName evidence="4">SDR family oxidoreductase</fullName>
    </submittedName>
</protein>
<dbReference type="CDD" id="cd05362">
    <property type="entry name" value="THN_reductase-like_SDR_c"/>
    <property type="match status" value="1"/>
</dbReference>
<dbReference type="Pfam" id="PF13561">
    <property type="entry name" value="adh_short_C2"/>
    <property type="match status" value="1"/>
</dbReference>
<keyword evidence="5" id="KW-1185">Reference proteome</keyword>
<evidence type="ECO:0000256" key="2">
    <source>
        <dbReference type="ARBA" id="ARBA00023002"/>
    </source>
</evidence>
<dbReference type="PRINTS" id="PR00081">
    <property type="entry name" value="GDHRDH"/>
</dbReference>
<keyword evidence="2" id="KW-0560">Oxidoreductase</keyword>
<evidence type="ECO:0000313" key="4">
    <source>
        <dbReference type="EMBL" id="MFC3460261.1"/>
    </source>
</evidence>
<feature type="domain" description="Ketoreductase" evidence="3">
    <location>
        <begin position="8"/>
        <end position="192"/>
    </location>
</feature>
<comment type="caution">
    <text evidence="4">The sequence shown here is derived from an EMBL/GenBank/DDBJ whole genome shotgun (WGS) entry which is preliminary data.</text>
</comment>
<organism evidence="4 5">
    <name type="scientific">Massilia haematophila</name>
    <dbReference type="NCBI Taxonomy" id="457923"/>
    <lineage>
        <taxon>Bacteria</taxon>
        <taxon>Pseudomonadati</taxon>
        <taxon>Pseudomonadota</taxon>
        <taxon>Betaproteobacteria</taxon>
        <taxon>Burkholderiales</taxon>
        <taxon>Oxalobacteraceae</taxon>
        <taxon>Telluria group</taxon>
        <taxon>Massilia</taxon>
    </lineage>
</organism>
<dbReference type="RefSeq" id="WP_312547503.1">
    <property type="nucleotide sequence ID" value="NZ_JBHRVV010000001.1"/>
</dbReference>
<dbReference type="PANTHER" id="PTHR48107">
    <property type="entry name" value="NADPH-DEPENDENT ALDEHYDE REDUCTASE-LIKE PROTEIN, CHLOROPLASTIC-RELATED"/>
    <property type="match status" value="1"/>
</dbReference>
<evidence type="ECO:0000259" key="3">
    <source>
        <dbReference type="SMART" id="SM00822"/>
    </source>
</evidence>
<gene>
    <name evidence="4" type="ORF">ACFOPH_18670</name>
</gene>
<dbReference type="InterPro" id="IPR002347">
    <property type="entry name" value="SDR_fam"/>
</dbReference>
<dbReference type="Gene3D" id="3.40.50.720">
    <property type="entry name" value="NAD(P)-binding Rossmann-like Domain"/>
    <property type="match status" value="1"/>
</dbReference>
<evidence type="ECO:0000313" key="5">
    <source>
        <dbReference type="Proteomes" id="UP001595665"/>
    </source>
</evidence>
<reference evidence="5" key="1">
    <citation type="journal article" date="2019" name="Int. J. Syst. Evol. Microbiol.">
        <title>The Global Catalogue of Microorganisms (GCM) 10K type strain sequencing project: providing services to taxonomists for standard genome sequencing and annotation.</title>
        <authorList>
            <consortium name="The Broad Institute Genomics Platform"/>
            <consortium name="The Broad Institute Genome Sequencing Center for Infectious Disease"/>
            <person name="Wu L."/>
            <person name="Ma J."/>
        </authorList>
    </citation>
    <scope>NUCLEOTIDE SEQUENCE [LARGE SCALE GENOMIC DNA]</scope>
    <source>
        <strain evidence="5">CCM 7480</strain>
    </source>
</reference>